<dbReference type="CDD" id="cd04301">
    <property type="entry name" value="NAT_SF"/>
    <property type="match status" value="1"/>
</dbReference>
<reference evidence="3" key="1">
    <citation type="submission" date="2006-01" db="EMBL/GenBank/DDBJ databases">
        <title>Genome of the cyst-dividing bacterium Ramlibacter tataouinensis.</title>
        <authorList>
            <person name="Barakat M."/>
            <person name="Ortet P."/>
            <person name="De Luca G."/>
            <person name="Jourlin-Castelli C."/>
            <person name="Ansaldi M."/>
            <person name="Py B."/>
            <person name="Fichant G."/>
            <person name="Coutinho P."/>
            <person name="Voulhoux R."/>
            <person name="Bastien O."/>
            <person name="Roy S."/>
            <person name="Marechal E."/>
            <person name="Henrissat B."/>
            <person name="Quentin Y."/>
            <person name="Noirot P."/>
            <person name="Filloux A."/>
            <person name="Mejean V."/>
            <person name="DuBow M."/>
            <person name="Barras F."/>
            <person name="Heulin T."/>
        </authorList>
    </citation>
    <scope>NUCLEOTIDE SEQUENCE [LARGE SCALE GENOMIC DNA]</scope>
    <source>
        <strain evidence="3">ATCC BAA-407 / DSM 14655 / LMG 21543 / TTB310</strain>
    </source>
</reference>
<dbReference type="PANTHER" id="PTHR31435">
    <property type="entry name" value="PROTEIN NATD1"/>
    <property type="match status" value="1"/>
</dbReference>
<feature type="domain" description="N-acetyltransferase" evidence="1">
    <location>
        <begin position="13"/>
        <end position="99"/>
    </location>
</feature>
<dbReference type="PROSITE" id="PS51729">
    <property type="entry name" value="GNAT_YJDJ"/>
    <property type="match status" value="1"/>
</dbReference>
<protein>
    <recommendedName>
        <fullName evidence="1">N-acetyltransferase domain-containing protein</fullName>
    </recommendedName>
</protein>
<dbReference type="EMBL" id="CP000245">
    <property type="protein sequence ID" value="AEG91679.1"/>
    <property type="molecule type" value="Genomic_DNA"/>
</dbReference>
<dbReference type="PATRIC" id="fig|365046.3.peg.616"/>
<dbReference type="PANTHER" id="PTHR31435:SF10">
    <property type="entry name" value="BSR4717 PROTEIN"/>
    <property type="match status" value="1"/>
</dbReference>
<organism evidence="2 3">
    <name type="scientific">Ramlibacter tataouinensis (strain ATCC BAA-407 / DSM 14655 / LMG 21543 / TTB310)</name>
    <dbReference type="NCBI Taxonomy" id="365046"/>
    <lineage>
        <taxon>Bacteria</taxon>
        <taxon>Pseudomonadati</taxon>
        <taxon>Pseudomonadota</taxon>
        <taxon>Betaproteobacteria</taxon>
        <taxon>Burkholderiales</taxon>
        <taxon>Comamonadaceae</taxon>
        <taxon>Ramlibacter</taxon>
    </lineage>
</organism>
<dbReference type="KEGG" id="rta:Rta_06010"/>
<evidence type="ECO:0000313" key="2">
    <source>
        <dbReference type="EMBL" id="AEG91679.1"/>
    </source>
</evidence>
<sequence length="108" mass="12228">MEQPSADPAFQLSDNPARHRFELHVGGELAAFAEYNVLKTGMLFTHTEVLPSFERRGVGSAIVRFALDEVRRRSLLAIPVCPFVAGFLRKHPDYQDLVSAQTRRAYRI</sequence>
<accession>F5XWA9</accession>
<dbReference type="AlphaFoldDB" id="F5XWA9"/>
<dbReference type="eggNOG" id="COG2388">
    <property type="taxonomic scope" value="Bacteria"/>
</dbReference>
<dbReference type="HOGENOM" id="CLU_132888_0_2_4"/>
<proteinExistence type="predicted"/>
<dbReference type="Pfam" id="PF14542">
    <property type="entry name" value="Acetyltransf_CG"/>
    <property type="match status" value="1"/>
</dbReference>
<dbReference type="SUPFAM" id="SSF55729">
    <property type="entry name" value="Acyl-CoA N-acyltransferases (Nat)"/>
    <property type="match status" value="1"/>
</dbReference>
<dbReference type="InterPro" id="IPR031165">
    <property type="entry name" value="GNAT_YJDJ"/>
</dbReference>
<dbReference type="RefSeq" id="WP_013899912.1">
    <property type="nucleotide sequence ID" value="NC_015677.1"/>
</dbReference>
<keyword evidence="3" id="KW-1185">Reference proteome</keyword>
<name>F5XWA9_RAMTT</name>
<gene>
    <name evidence="2" type="ordered locus">Rta_06010</name>
</gene>
<dbReference type="InterPro" id="IPR016181">
    <property type="entry name" value="Acyl_CoA_acyltransferase"/>
</dbReference>
<dbReference type="InterPro" id="IPR045057">
    <property type="entry name" value="Gcn5-rel_NAT"/>
</dbReference>
<evidence type="ECO:0000313" key="3">
    <source>
        <dbReference type="Proteomes" id="UP000008385"/>
    </source>
</evidence>
<reference evidence="2 3" key="2">
    <citation type="journal article" date="2011" name="PLoS ONE">
        <title>The Cyst-Dividing Bacterium Ramlibacter tataouinensis TTB310 Genome Reveals a Well-Stocked Toolbox for Adaptation to a Desert Environment.</title>
        <authorList>
            <person name="De Luca G."/>
            <person name="Barakat M."/>
            <person name="Ortet P."/>
            <person name="Fochesato S."/>
            <person name="Jourlin-Castelli C."/>
            <person name="Ansaldi M."/>
            <person name="Py B."/>
            <person name="Fichant G."/>
            <person name="Coutinho P.M."/>
            <person name="Voulhoux R."/>
            <person name="Bastien O."/>
            <person name="Marechal E."/>
            <person name="Henrissat B."/>
            <person name="Quentin Y."/>
            <person name="Noirot P."/>
            <person name="Filloux A."/>
            <person name="Mejean V."/>
            <person name="Dubow M.S."/>
            <person name="Barras F."/>
            <person name="Barbe V."/>
            <person name="Weissenbach J."/>
            <person name="Mihalcescu I."/>
            <person name="Vermeglio A."/>
            <person name="Achouak W."/>
            <person name="Heulin T."/>
        </authorList>
    </citation>
    <scope>NUCLEOTIDE SEQUENCE [LARGE SCALE GENOMIC DNA]</scope>
    <source>
        <strain evidence="3">ATCC BAA-407 / DSM 14655 / LMG 21543 / TTB310</strain>
    </source>
</reference>
<dbReference type="Proteomes" id="UP000008385">
    <property type="component" value="Chromosome"/>
</dbReference>
<dbReference type="STRING" id="365046.Rta_06010"/>
<evidence type="ECO:0000259" key="1">
    <source>
        <dbReference type="PROSITE" id="PS51729"/>
    </source>
</evidence>
<dbReference type="Gene3D" id="3.40.630.30">
    <property type="match status" value="1"/>
</dbReference>